<dbReference type="SUPFAM" id="SSF48403">
    <property type="entry name" value="Ankyrin repeat"/>
    <property type="match status" value="2"/>
</dbReference>
<feature type="region of interest" description="Disordered" evidence="1">
    <location>
        <begin position="32"/>
        <end position="57"/>
    </location>
</feature>
<dbReference type="PANTHER" id="PTHR24177">
    <property type="entry name" value="CASKIN"/>
    <property type="match status" value="1"/>
</dbReference>
<dbReference type="InterPro" id="IPR002110">
    <property type="entry name" value="Ankyrin_rpt"/>
</dbReference>
<dbReference type="OrthoDB" id="1921232at2759"/>
<dbReference type="Gene3D" id="1.25.40.20">
    <property type="entry name" value="Ankyrin repeat-containing domain"/>
    <property type="match status" value="2"/>
</dbReference>
<gene>
    <name evidence="4" type="ORF">CEY00_Acc15378</name>
</gene>
<name>A0A2R6QMG5_ACTCC</name>
<dbReference type="EMBL" id="NKQK01000014">
    <property type="protein sequence ID" value="PSS11105.1"/>
    <property type="molecule type" value="Genomic_DNA"/>
</dbReference>
<feature type="compositionally biased region" description="Polar residues" evidence="1">
    <location>
        <begin position="126"/>
        <end position="139"/>
    </location>
</feature>
<evidence type="ECO:0000259" key="3">
    <source>
        <dbReference type="Pfam" id="PF13962"/>
    </source>
</evidence>
<dbReference type="InterPro" id="IPR026961">
    <property type="entry name" value="PGG_dom"/>
</dbReference>
<dbReference type="PANTHER" id="PTHR24177:SF292">
    <property type="entry name" value="ANKYRIN REPEAT FAMILY PROTEIN-RELATED"/>
    <property type="match status" value="1"/>
</dbReference>
<evidence type="ECO:0000313" key="5">
    <source>
        <dbReference type="Proteomes" id="UP000241394"/>
    </source>
</evidence>
<evidence type="ECO:0000256" key="2">
    <source>
        <dbReference type="SAM" id="Phobius"/>
    </source>
</evidence>
<dbReference type="Proteomes" id="UP000241394">
    <property type="component" value="Chromosome LG14"/>
</dbReference>
<dbReference type="Pfam" id="PF13962">
    <property type="entry name" value="PGG"/>
    <property type="match status" value="1"/>
</dbReference>
<accession>A0A2R6QMG5</accession>
<sequence length="809" mass="89502">MLGRSSGRTGMMSNKFTLSQFRRSHSLQSCFPEMKSENCSDGKSPEDNDVSISIERSDDDIYHKKSTSLKLKESLNRRVTISKKFALSRFGRSRSLQSCFPEMKSAEGSGRKSPEDNDVSISIEQTFDDTTYKESNSPQKADDDISPASPSGNPSVASVPSEMNAPLLSISDIPKSTIPMLQIDSNASTVPQAGGSDTDVSLNQSMRQVGNGYSSMCQGTNCDAETHMEDSFTSFQLGTMPYSGVISGEIRGTGLRTYVVLYLAALKGDWEIAKEFLNVNPQAACARITRGSETALHIAAGARHTRFVEELVKLMRPEDLAVQNKVGNTALCFAAASGIRKIAEVMVNKNNKLPSIRGSKGALPIYMATLLGHKDMVWYLYSVTAGEGVTEEDRISLLIAAITANLFDVALDIIQRQPQLATARDGNGDTALHILARKPSAFLSGNQLRIWQRCLYSIPGFNVIYSKKLMHMQAVELVKQLWDQVLLLDDSKISEFIRTPSRLLFTAAELGIVEFVTLLIRSYPDLIWKVDDQSRSIFHVAVAHRQKKIFNLIYEIGALKDLIAAYKDENNVNMLHLAARLAPPNRLKTDSGAALQLRRELYWFKEVEKIVQPLYAEMKDSEGRTPHILFTEEHKGLVREGEKWMKDTASSCMLVATLIATVMFAAAFTVPGGNNNDTGRPIAISERSFLVFAISDALALFSSATSILMFLSILTSRYAEEDFLESLPNRLIIGLATLFISIATMMISFCATLSIVLDKSVPWVSVPMAVVACIPVTLFAFLQFPLLVDMVSHTYDSSIMFRPRNHLLY</sequence>
<proteinExistence type="predicted"/>
<dbReference type="FunFam" id="1.25.40.20:FF:000412">
    <property type="entry name" value="Ankyrin repeat-containing protein ITN1 isoform C"/>
    <property type="match status" value="1"/>
</dbReference>
<dbReference type="InterPro" id="IPR036770">
    <property type="entry name" value="Ankyrin_rpt-contain_sf"/>
</dbReference>
<keyword evidence="2" id="KW-0472">Membrane</keyword>
<reference evidence="5" key="2">
    <citation type="journal article" date="2018" name="BMC Genomics">
        <title>A manually annotated Actinidia chinensis var. chinensis (kiwifruit) genome highlights the challenges associated with draft genomes and gene prediction in plants.</title>
        <authorList>
            <person name="Pilkington S.M."/>
            <person name="Crowhurst R."/>
            <person name="Hilario E."/>
            <person name="Nardozza S."/>
            <person name="Fraser L."/>
            <person name="Peng Y."/>
            <person name="Gunaseelan K."/>
            <person name="Simpson R."/>
            <person name="Tahir J."/>
            <person name="Deroles S.C."/>
            <person name="Templeton K."/>
            <person name="Luo Z."/>
            <person name="Davy M."/>
            <person name="Cheng C."/>
            <person name="McNeilage M."/>
            <person name="Scaglione D."/>
            <person name="Liu Y."/>
            <person name="Zhang Q."/>
            <person name="Datson P."/>
            <person name="De Silva N."/>
            <person name="Gardiner S.E."/>
            <person name="Bassett H."/>
            <person name="Chagne D."/>
            <person name="McCallum J."/>
            <person name="Dzierzon H."/>
            <person name="Deng C."/>
            <person name="Wang Y.Y."/>
            <person name="Barron L."/>
            <person name="Manako K."/>
            <person name="Bowen J."/>
            <person name="Foster T.M."/>
            <person name="Erridge Z.A."/>
            <person name="Tiffin H."/>
            <person name="Waite C.N."/>
            <person name="Davies K.M."/>
            <person name="Grierson E.P."/>
            <person name="Laing W.A."/>
            <person name="Kirk R."/>
            <person name="Chen X."/>
            <person name="Wood M."/>
            <person name="Montefiori M."/>
            <person name="Brummell D.A."/>
            <person name="Schwinn K.E."/>
            <person name="Catanach A."/>
            <person name="Fullerton C."/>
            <person name="Li D."/>
            <person name="Meiyalaghan S."/>
            <person name="Nieuwenhuizen N."/>
            <person name="Read N."/>
            <person name="Prakash R."/>
            <person name="Hunter D."/>
            <person name="Zhang H."/>
            <person name="McKenzie M."/>
            <person name="Knabel M."/>
            <person name="Harris A."/>
            <person name="Allan A.C."/>
            <person name="Gleave A."/>
            <person name="Chen A."/>
            <person name="Janssen B.J."/>
            <person name="Plunkett B."/>
            <person name="Ampomah-Dwamena C."/>
            <person name="Voogd C."/>
            <person name="Leif D."/>
            <person name="Lafferty D."/>
            <person name="Souleyre E.J.F."/>
            <person name="Varkonyi-Gasic E."/>
            <person name="Gambi F."/>
            <person name="Hanley J."/>
            <person name="Yao J.L."/>
            <person name="Cheung J."/>
            <person name="David K.M."/>
            <person name="Warren B."/>
            <person name="Marsh K."/>
            <person name="Snowden K.C."/>
            <person name="Lin-Wang K."/>
            <person name="Brian L."/>
            <person name="Martinez-Sanchez M."/>
            <person name="Wang M."/>
            <person name="Ileperuma N."/>
            <person name="Macnee N."/>
            <person name="Campin R."/>
            <person name="McAtee P."/>
            <person name="Drummond R.S.M."/>
            <person name="Espley R.V."/>
            <person name="Ireland H.S."/>
            <person name="Wu R."/>
            <person name="Atkinson R.G."/>
            <person name="Karunairetnam S."/>
            <person name="Bulley S."/>
            <person name="Chunkath S."/>
            <person name="Hanley Z."/>
            <person name="Storey R."/>
            <person name="Thrimawithana A.H."/>
            <person name="Thomson S."/>
            <person name="David C."/>
            <person name="Testolin R."/>
            <person name="Huang H."/>
            <person name="Hellens R.P."/>
            <person name="Schaffer R.J."/>
        </authorList>
    </citation>
    <scope>NUCLEOTIDE SEQUENCE [LARGE SCALE GENOMIC DNA]</scope>
    <source>
        <strain evidence="5">cv. Red5</strain>
    </source>
</reference>
<dbReference type="Pfam" id="PF12796">
    <property type="entry name" value="Ank_2"/>
    <property type="match status" value="1"/>
</dbReference>
<keyword evidence="2" id="KW-0812">Transmembrane</keyword>
<feature type="domain" description="PGG" evidence="3">
    <location>
        <begin position="642"/>
        <end position="755"/>
    </location>
</feature>
<feature type="transmembrane region" description="Helical" evidence="2">
    <location>
        <begin position="649"/>
        <end position="669"/>
    </location>
</feature>
<dbReference type="InParanoid" id="A0A2R6QMG5"/>
<comment type="caution">
    <text evidence="4">The sequence shown here is derived from an EMBL/GenBank/DDBJ whole genome shotgun (WGS) entry which is preliminary data.</text>
</comment>
<dbReference type="GO" id="GO:0016020">
    <property type="term" value="C:membrane"/>
    <property type="evidence" value="ECO:0007669"/>
    <property type="project" value="TreeGrafter"/>
</dbReference>
<organism evidence="4 5">
    <name type="scientific">Actinidia chinensis var. chinensis</name>
    <name type="common">Chinese soft-hair kiwi</name>
    <dbReference type="NCBI Taxonomy" id="1590841"/>
    <lineage>
        <taxon>Eukaryota</taxon>
        <taxon>Viridiplantae</taxon>
        <taxon>Streptophyta</taxon>
        <taxon>Embryophyta</taxon>
        <taxon>Tracheophyta</taxon>
        <taxon>Spermatophyta</taxon>
        <taxon>Magnoliopsida</taxon>
        <taxon>eudicotyledons</taxon>
        <taxon>Gunneridae</taxon>
        <taxon>Pentapetalae</taxon>
        <taxon>asterids</taxon>
        <taxon>Ericales</taxon>
        <taxon>Actinidiaceae</taxon>
        <taxon>Actinidia</taxon>
    </lineage>
</organism>
<dbReference type="OMA" id="EGDFLHS"/>
<dbReference type="AlphaFoldDB" id="A0A2R6QMG5"/>
<keyword evidence="5" id="KW-1185">Reference proteome</keyword>
<keyword evidence="2" id="KW-1133">Transmembrane helix</keyword>
<reference evidence="4 5" key="1">
    <citation type="submission" date="2017-07" db="EMBL/GenBank/DDBJ databases">
        <title>An improved, manually edited Actinidia chinensis var. chinensis (kiwifruit) genome highlights the challenges associated with draft genomes and gene prediction in plants.</title>
        <authorList>
            <person name="Pilkington S."/>
            <person name="Crowhurst R."/>
            <person name="Hilario E."/>
            <person name="Nardozza S."/>
            <person name="Fraser L."/>
            <person name="Peng Y."/>
            <person name="Gunaseelan K."/>
            <person name="Simpson R."/>
            <person name="Tahir J."/>
            <person name="Deroles S."/>
            <person name="Templeton K."/>
            <person name="Luo Z."/>
            <person name="Davy M."/>
            <person name="Cheng C."/>
            <person name="Mcneilage M."/>
            <person name="Scaglione D."/>
            <person name="Liu Y."/>
            <person name="Zhang Q."/>
            <person name="Datson P."/>
            <person name="De Silva N."/>
            <person name="Gardiner S."/>
            <person name="Bassett H."/>
            <person name="Chagne D."/>
            <person name="Mccallum J."/>
            <person name="Dzierzon H."/>
            <person name="Deng C."/>
            <person name="Wang Y.-Y."/>
            <person name="Barron N."/>
            <person name="Manako K."/>
            <person name="Bowen J."/>
            <person name="Foster T."/>
            <person name="Erridge Z."/>
            <person name="Tiffin H."/>
            <person name="Waite C."/>
            <person name="Davies K."/>
            <person name="Grierson E."/>
            <person name="Laing W."/>
            <person name="Kirk R."/>
            <person name="Chen X."/>
            <person name="Wood M."/>
            <person name="Montefiori M."/>
            <person name="Brummell D."/>
            <person name="Schwinn K."/>
            <person name="Catanach A."/>
            <person name="Fullerton C."/>
            <person name="Li D."/>
            <person name="Meiyalaghan S."/>
            <person name="Nieuwenhuizen N."/>
            <person name="Read N."/>
            <person name="Prakash R."/>
            <person name="Hunter D."/>
            <person name="Zhang H."/>
            <person name="Mckenzie M."/>
            <person name="Knabel M."/>
            <person name="Harris A."/>
            <person name="Allan A."/>
            <person name="Chen A."/>
            <person name="Janssen B."/>
            <person name="Plunkett B."/>
            <person name="Dwamena C."/>
            <person name="Voogd C."/>
            <person name="Leif D."/>
            <person name="Lafferty D."/>
            <person name="Souleyre E."/>
            <person name="Varkonyi-Gasic E."/>
            <person name="Gambi F."/>
            <person name="Hanley J."/>
            <person name="Yao J.-L."/>
            <person name="Cheung J."/>
            <person name="David K."/>
            <person name="Warren B."/>
            <person name="Marsh K."/>
            <person name="Snowden K."/>
            <person name="Lin-Wang K."/>
            <person name="Brian L."/>
            <person name="Martinez-Sanchez M."/>
            <person name="Wang M."/>
            <person name="Ileperuma N."/>
            <person name="Macnee N."/>
            <person name="Campin R."/>
            <person name="Mcatee P."/>
            <person name="Drummond R."/>
            <person name="Espley R."/>
            <person name="Ireland H."/>
            <person name="Wu R."/>
            <person name="Atkinson R."/>
            <person name="Karunairetnam S."/>
            <person name="Bulley S."/>
            <person name="Chunkath S."/>
            <person name="Hanley Z."/>
            <person name="Storey R."/>
            <person name="Thrimawithana A."/>
            <person name="Thomson S."/>
            <person name="David C."/>
            <person name="Testolin R."/>
        </authorList>
    </citation>
    <scope>NUCLEOTIDE SEQUENCE [LARGE SCALE GENOMIC DNA]</scope>
    <source>
        <strain evidence="5">cv. Red5</strain>
        <tissue evidence="4">Young leaf</tissue>
    </source>
</reference>
<evidence type="ECO:0000256" key="1">
    <source>
        <dbReference type="SAM" id="MobiDB-lite"/>
    </source>
</evidence>
<feature type="compositionally biased region" description="Polar residues" evidence="1">
    <location>
        <begin position="148"/>
        <end position="158"/>
    </location>
</feature>
<dbReference type="Gramene" id="PSS11105">
    <property type="protein sequence ID" value="PSS11105"/>
    <property type="gene ID" value="CEY00_Acc15378"/>
</dbReference>
<evidence type="ECO:0000313" key="4">
    <source>
        <dbReference type="EMBL" id="PSS11105.1"/>
    </source>
</evidence>
<feature type="compositionally biased region" description="Basic and acidic residues" evidence="1">
    <location>
        <begin position="34"/>
        <end position="46"/>
    </location>
</feature>
<protein>
    <submittedName>
        <fullName evidence="4">Ankyrin repeat-containing protein</fullName>
    </submittedName>
</protein>
<dbReference type="STRING" id="1590841.A0A2R6QMG5"/>
<dbReference type="SMART" id="SM00248">
    <property type="entry name" value="ANK"/>
    <property type="match status" value="6"/>
</dbReference>
<feature type="transmembrane region" description="Helical" evidence="2">
    <location>
        <begin position="689"/>
        <end position="711"/>
    </location>
</feature>
<feature type="transmembrane region" description="Helical" evidence="2">
    <location>
        <begin position="731"/>
        <end position="757"/>
    </location>
</feature>
<feature type="transmembrane region" description="Helical" evidence="2">
    <location>
        <begin position="763"/>
        <end position="788"/>
    </location>
</feature>
<feature type="region of interest" description="Disordered" evidence="1">
    <location>
        <begin position="126"/>
        <end position="160"/>
    </location>
</feature>